<keyword evidence="1" id="KW-0812">Transmembrane</keyword>
<keyword evidence="4" id="KW-1185">Reference proteome</keyword>
<evidence type="ECO:0000256" key="1">
    <source>
        <dbReference type="SAM" id="Phobius"/>
    </source>
</evidence>
<dbReference type="InterPro" id="IPR006696">
    <property type="entry name" value="DUF423"/>
</dbReference>
<keyword evidence="1" id="KW-1133">Transmembrane helix</keyword>
<evidence type="ECO:0000256" key="2">
    <source>
        <dbReference type="SAM" id="SignalP"/>
    </source>
</evidence>
<dbReference type="AlphaFoldDB" id="A0A0P6VKH0"/>
<comment type="caution">
    <text evidence="3">The sequence shown here is derived from an EMBL/GenBank/DDBJ whole genome shotgun (WGS) entry which is preliminary data.</text>
</comment>
<reference evidence="3 4" key="1">
    <citation type="submission" date="2015-09" db="EMBL/GenBank/DDBJ databases">
        <authorList>
            <person name="Jackson K.R."/>
            <person name="Lunt B.L."/>
            <person name="Fisher J.N.B."/>
            <person name="Gardner A.V."/>
            <person name="Bailey M.E."/>
            <person name="Deus L.M."/>
            <person name="Earl A.S."/>
            <person name="Gibby P.D."/>
            <person name="Hartmann K.A."/>
            <person name="Liu J.E."/>
            <person name="Manci A.M."/>
            <person name="Nielsen D.A."/>
            <person name="Solomon M.B."/>
            <person name="Breakwell D.P."/>
            <person name="Burnett S.H."/>
            <person name="Grose J.H."/>
        </authorList>
    </citation>
    <scope>NUCLEOTIDE SEQUENCE [LARGE SCALE GENOMIC DNA]</scope>
    <source>
        <strain evidence="3 4">16</strain>
    </source>
</reference>
<keyword evidence="2" id="KW-0732">Signal</keyword>
<feature type="chain" id="PRO_5006131600" description="Oxidoreductase" evidence="2">
    <location>
        <begin position="24"/>
        <end position="133"/>
    </location>
</feature>
<sequence length="133" mass="12951">MPPIARLHLFLAGCLGATGVALAAAASHLATRGVPGGDAAAAAGLGPASLLLVAHGAGLAALAALGMGFRSRTIALAGFVLALGSLLFAGDLALRAFHGTRLFPNAAPLGGSTMIAGWLLVALGALLARRPRA</sequence>
<organism evidence="3 4">
    <name type="scientific">Prosthecodimorpha hirschii</name>
    <dbReference type="NCBI Taxonomy" id="665126"/>
    <lineage>
        <taxon>Bacteria</taxon>
        <taxon>Pseudomonadati</taxon>
        <taxon>Pseudomonadota</taxon>
        <taxon>Alphaproteobacteria</taxon>
        <taxon>Hyphomicrobiales</taxon>
        <taxon>Ancalomicrobiaceae</taxon>
        <taxon>Prosthecodimorpha</taxon>
    </lineage>
</organism>
<feature type="transmembrane region" description="Helical" evidence="1">
    <location>
        <begin position="74"/>
        <end position="94"/>
    </location>
</feature>
<proteinExistence type="predicted"/>
<protein>
    <recommendedName>
        <fullName evidence="5">Oxidoreductase</fullName>
    </recommendedName>
</protein>
<evidence type="ECO:0000313" key="4">
    <source>
        <dbReference type="Proteomes" id="UP000048984"/>
    </source>
</evidence>
<dbReference type="EMBL" id="LJYW01000001">
    <property type="protein sequence ID" value="KPL53141.1"/>
    <property type="molecule type" value="Genomic_DNA"/>
</dbReference>
<evidence type="ECO:0000313" key="3">
    <source>
        <dbReference type="EMBL" id="KPL53141.1"/>
    </source>
</evidence>
<keyword evidence="1" id="KW-0472">Membrane</keyword>
<dbReference type="Pfam" id="PF04241">
    <property type="entry name" value="DUF423"/>
    <property type="match status" value="1"/>
</dbReference>
<evidence type="ECO:0008006" key="5">
    <source>
        <dbReference type="Google" id="ProtNLM"/>
    </source>
</evidence>
<dbReference type="STRING" id="665126.ABB55_13715"/>
<feature type="transmembrane region" description="Helical" evidence="1">
    <location>
        <begin position="39"/>
        <end position="62"/>
    </location>
</feature>
<dbReference type="RefSeq" id="WP_054359306.1">
    <property type="nucleotide sequence ID" value="NZ_LJYW01000001.1"/>
</dbReference>
<feature type="signal peptide" evidence="2">
    <location>
        <begin position="1"/>
        <end position="23"/>
    </location>
</feature>
<reference evidence="3 4" key="2">
    <citation type="submission" date="2015-10" db="EMBL/GenBank/DDBJ databases">
        <title>Draft Genome Sequence of Prosthecomicrobium hirschii ATCC 27832.</title>
        <authorList>
            <person name="Daniel J."/>
            <person name="Givan S.A."/>
            <person name="Brun Y.V."/>
            <person name="Brown P.J."/>
        </authorList>
    </citation>
    <scope>NUCLEOTIDE SEQUENCE [LARGE SCALE GENOMIC DNA]</scope>
    <source>
        <strain evidence="3 4">16</strain>
    </source>
</reference>
<gene>
    <name evidence="3" type="ORF">ABB55_13715</name>
</gene>
<name>A0A0P6VKH0_9HYPH</name>
<accession>A0A0P6VKH0</accession>
<dbReference type="Proteomes" id="UP000048984">
    <property type="component" value="Unassembled WGS sequence"/>
</dbReference>
<feature type="transmembrane region" description="Helical" evidence="1">
    <location>
        <begin position="106"/>
        <end position="128"/>
    </location>
</feature>